<gene>
    <name evidence="1" type="ORF">IWX90DRAFT_415372</name>
</gene>
<dbReference type="Proteomes" id="UP001456524">
    <property type="component" value="Unassembled WGS sequence"/>
</dbReference>
<protein>
    <submittedName>
        <fullName evidence="1">Uncharacterized protein</fullName>
    </submittedName>
</protein>
<accession>A0ABR1XUW9</accession>
<proteinExistence type="predicted"/>
<reference evidence="1 2" key="1">
    <citation type="journal article" date="2022" name="G3 (Bethesda)">
        <title>Enemy or ally: a genomic approach to elucidate the lifestyle of Phyllosticta citrichinaensis.</title>
        <authorList>
            <person name="Buijs V.A."/>
            <person name="Groenewald J.Z."/>
            <person name="Haridas S."/>
            <person name="LaButti K.M."/>
            <person name="Lipzen A."/>
            <person name="Martin F.M."/>
            <person name="Barry K."/>
            <person name="Grigoriev I.V."/>
            <person name="Crous P.W."/>
            <person name="Seidl M.F."/>
        </authorList>
    </citation>
    <scope>NUCLEOTIDE SEQUENCE [LARGE SCALE GENOMIC DNA]</scope>
    <source>
        <strain evidence="1 2">CBS 129764</strain>
    </source>
</reference>
<sequence length="223" mass="26013">MCVSLQLQEREDEVQDNKYCEWTLSLFNRLETMSLVENTEILLAWCACLPPIVSVSAHHGTTAQISSPTTRPGPNITNALRNNYSFHRPRSIHGDQVPKAHSLAFAISLPSLRFHLYSKAMVYWDVINPKESMWTFIDFLLGKASNKHLLWDIRWEAYEDSIEELYWLATIWKPHVNTATEKKDHINECVHGGRMPGSWEERYDRMAEAFYDLVEEKKLEEEE</sequence>
<evidence type="ECO:0000313" key="2">
    <source>
        <dbReference type="Proteomes" id="UP001456524"/>
    </source>
</evidence>
<name>A0ABR1XUW9_9PEZI</name>
<organism evidence="1 2">
    <name type="scientific">Phyllosticta citrichinensis</name>
    <dbReference type="NCBI Taxonomy" id="1130410"/>
    <lineage>
        <taxon>Eukaryota</taxon>
        <taxon>Fungi</taxon>
        <taxon>Dikarya</taxon>
        <taxon>Ascomycota</taxon>
        <taxon>Pezizomycotina</taxon>
        <taxon>Dothideomycetes</taxon>
        <taxon>Dothideomycetes incertae sedis</taxon>
        <taxon>Botryosphaeriales</taxon>
        <taxon>Phyllostictaceae</taxon>
        <taxon>Phyllosticta</taxon>
    </lineage>
</organism>
<comment type="caution">
    <text evidence="1">The sequence shown here is derived from an EMBL/GenBank/DDBJ whole genome shotgun (WGS) entry which is preliminary data.</text>
</comment>
<dbReference type="EMBL" id="JBBWUH010000005">
    <property type="protein sequence ID" value="KAK8167038.1"/>
    <property type="molecule type" value="Genomic_DNA"/>
</dbReference>
<evidence type="ECO:0000313" key="1">
    <source>
        <dbReference type="EMBL" id="KAK8167038.1"/>
    </source>
</evidence>
<keyword evidence="2" id="KW-1185">Reference proteome</keyword>